<evidence type="ECO:0008006" key="5">
    <source>
        <dbReference type="Google" id="ProtNLM"/>
    </source>
</evidence>
<gene>
    <name evidence="3" type="ORF">QR680_005387</name>
</gene>
<feature type="region of interest" description="Disordered" evidence="1">
    <location>
        <begin position="312"/>
        <end position="359"/>
    </location>
</feature>
<evidence type="ECO:0000313" key="4">
    <source>
        <dbReference type="Proteomes" id="UP001175271"/>
    </source>
</evidence>
<protein>
    <recommendedName>
        <fullName evidence="5">WH2 domain-containing protein</fullName>
    </recommendedName>
</protein>
<evidence type="ECO:0000256" key="1">
    <source>
        <dbReference type="SAM" id="MobiDB-lite"/>
    </source>
</evidence>
<evidence type="ECO:0000313" key="3">
    <source>
        <dbReference type="EMBL" id="KAK0410906.1"/>
    </source>
</evidence>
<feature type="compositionally biased region" description="Low complexity" evidence="1">
    <location>
        <begin position="279"/>
        <end position="290"/>
    </location>
</feature>
<feature type="compositionally biased region" description="Low complexity" evidence="1">
    <location>
        <begin position="142"/>
        <end position="159"/>
    </location>
</feature>
<feature type="signal peptide" evidence="2">
    <location>
        <begin position="1"/>
        <end position="20"/>
    </location>
</feature>
<accession>A0AA39HT83</accession>
<organism evidence="3 4">
    <name type="scientific">Steinernema hermaphroditum</name>
    <dbReference type="NCBI Taxonomy" id="289476"/>
    <lineage>
        <taxon>Eukaryota</taxon>
        <taxon>Metazoa</taxon>
        <taxon>Ecdysozoa</taxon>
        <taxon>Nematoda</taxon>
        <taxon>Chromadorea</taxon>
        <taxon>Rhabditida</taxon>
        <taxon>Tylenchina</taxon>
        <taxon>Panagrolaimomorpha</taxon>
        <taxon>Strongyloidoidea</taxon>
        <taxon>Steinernematidae</taxon>
        <taxon>Steinernema</taxon>
    </lineage>
</organism>
<feature type="region of interest" description="Disordered" evidence="1">
    <location>
        <begin position="261"/>
        <end position="294"/>
    </location>
</feature>
<dbReference type="AlphaFoldDB" id="A0AA39HT83"/>
<feature type="chain" id="PRO_5041282893" description="WH2 domain-containing protein" evidence="2">
    <location>
        <begin position="21"/>
        <end position="392"/>
    </location>
</feature>
<sequence length="392" mass="43616">MPRPVPLLLVCLFFLASSVAQSPPGGYYGQQPQKSLSELDEMVASCFLTTCKEWMLECHWYCDSLKERRSASLACPPPPPSVSFLKTNPRIVFLKGQKSRAPKEVSRDDVMDELCNRLVQRRKTLGFIGSPEDEEEREKPALSPSTLSTTPSTPPLGLSAVNFPPLPRVPPPPPLDVGALKANKFDASSIARARYRERSKSVFGGENQKNDIMEELKRRLNAPKRFSVAVIEKIEEESTERRQPNGEVTHLAVDLIHHKMKNPNAEHPSTPQKPTVHQAPDAVKKAVLPKPAKPKTVKTVVEKFSSLRVTRETSIPIPPKKTPLKVELRKNNGGSTSQLTPRMVNGESSERTQSSSRGRESLLVSKFVDIWETRQFRPGSSRASVTSDTSKK</sequence>
<proteinExistence type="predicted"/>
<comment type="caution">
    <text evidence="3">The sequence shown here is derived from an EMBL/GenBank/DDBJ whole genome shotgun (WGS) entry which is preliminary data.</text>
</comment>
<dbReference type="EMBL" id="JAUCMV010000003">
    <property type="protein sequence ID" value="KAK0410906.1"/>
    <property type="molecule type" value="Genomic_DNA"/>
</dbReference>
<name>A0AA39HT83_9BILA</name>
<dbReference type="Proteomes" id="UP001175271">
    <property type="component" value="Unassembled WGS sequence"/>
</dbReference>
<evidence type="ECO:0000256" key="2">
    <source>
        <dbReference type="SAM" id="SignalP"/>
    </source>
</evidence>
<reference evidence="3" key="1">
    <citation type="submission" date="2023-06" db="EMBL/GenBank/DDBJ databases">
        <title>Genomic analysis of the entomopathogenic nematode Steinernema hermaphroditum.</title>
        <authorList>
            <person name="Schwarz E.M."/>
            <person name="Heppert J.K."/>
            <person name="Baniya A."/>
            <person name="Schwartz H.T."/>
            <person name="Tan C.-H."/>
            <person name="Antoshechkin I."/>
            <person name="Sternberg P.W."/>
            <person name="Goodrich-Blair H."/>
            <person name="Dillman A.R."/>
        </authorList>
    </citation>
    <scope>NUCLEOTIDE SEQUENCE</scope>
    <source>
        <strain evidence="3">PS9179</strain>
        <tissue evidence="3">Whole animal</tissue>
    </source>
</reference>
<keyword evidence="2" id="KW-0732">Signal</keyword>
<keyword evidence="4" id="KW-1185">Reference proteome</keyword>
<feature type="region of interest" description="Disordered" evidence="1">
    <location>
        <begin position="126"/>
        <end position="164"/>
    </location>
</feature>